<gene>
    <name evidence="2" type="ORF">J2S39_001668</name>
</gene>
<proteinExistence type="predicted"/>
<dbReference type="InterPro" id="IPR002575">
    <property type="entry name" value="Aminoglycoside_PTrfase"/>
</dbReference>
<reference evidence="2" key="1">
    <citation type="submission" date="2023-07" db="EMBL/GenBank/DDBJ databases">
        <title>Sequencing the genomes of 1000 actinobacteria strains.</title>
        <authorList>
            <person name="Klenk H.-P."/>
        </authorList>
    </citation>
    <scope>NUCLEOTIDE SEQUENCE</scope>
    <source>
        <strain evidence="2">DSM 107476</strain>
    </source>
</reference>
<evidence type="ECO:0000313" key="2">
    <source>
        <dbReference type="EMBL" id="MDR7329992.1"/>
    </source>
</evidence>
<name>A0ABU1ZYJ0_9CORY</name>
<dbReference type="GO" id="GO:0016740">
    <property type="term" value="F:transferase activity"/>
    <property type="evidence" value="ECO:0007669"/>
    <property type="project" value="UniProtKB-KW"/>
</dbReference>
<dbReference type="InterPro" id="IPR011009">
    <property type="entry name" value="Kinase-like_dom_sf"/>
</dbReference>
<sequence>MTDRKAMLADARFYGAKSEPIDAVELIDSHPLRNGTLEILAVTHGGVTDLYQVVVDEDGEDILGTSGAVSYVQAIVEGAVGTLHGDAPVGHAARKVEGEQSNTSLVTGSVLVKAFRRLEPGLNPDVELLSEIGHCPNVAKVHGWVTREIEGEEYTLAMIQDLVLEGRDGWELALDYAARGESFAQEARLLGRATRHVHDALKLAFPTTTADLGVSLQRHAEELAARNGDVAGVVPQAHDLYAGLPEGEVQRIHGDLHLGQVLRTAEDYVLIDFEGEPARSLEHRRLADSPLRDVAGMIRSLDYAANFGEGAPEGWAEEATEAFLVGYGIERDAVLDAYILDKALYEVVYEADHRPEWVNIPLAAVARLMG</sequence>
<dbReference type="EMBL" id="JAVDXZ010000001">
    <property type="protein sequence ID" value="MDR7329992.1"/>
    <property type="molecule type" value="Genomic_DNA"/>
</dbReference>
<organism evidence="2 3">
    <name type="scientific">Corynebacterium guangdongense</name>
    <dbReference type="NCBI Taxonomy" id="1783348"/>
    <lineage>
        <taxon>Bacteria</taxon>
        <taxon>Bacillati</taxon>
        <taxon>Actinomycetota</taxon>
        <taxon>Actinomycetes</taxon>
        <taxon>Mycobacteriales</taxon>
        <taxon>Corynebacteriaceae</taxon>
        <taxon>Corynebacterium</taxon>
    </lineage>
</organism>
<feature type="domain" description="Aminoglycoside phosphotransferase" evidence="1">
    <location>
        <begin position="98"/>
        <end position="274"/>
    </location>
</feature>
<dbReference type="Proteomes" id="UP001180840">
    <property type="component" value="Unassembled WGS sequence"/>
</dbReference>
<keyword evidence="3" id="KW-1185">Reference proteome</keyword>
<evidence type="ECO:0000313" key="3">
    <source>
        <dbReference type="Proteomes" id="UP001180840"/>
    </source>
</evidence>
<dbReference type="EC" id="2.7.1.175" evidence="2"/>
<protein>
    <submittedName>
        <fullName evidence="2">Maltokinase</fullName>
        <ecNumber evidence="2">2.7.1.175</ecNumber>
    </submittedName>
</protein>
<dbReference type="Pfam" id="PF01636">
    <property type="entry name" value="APH"/>
    <property type="match status" value="1"/>
</dbReference>
<dbReference type="SUPFAM" id="SSF56112">
    <property type="entry name" value="Protein kinase-like (PK-like)"/>
    <property type="match status" value="1"/>
</dbReference>
<dbReference type="Gene3D" id="3.90.1200.10">
    <property type="match status" value="1"/>
</dbReference>
<keyword evidence="2" id="KW-0808">Transferase</keyword>
<comment type="caution">
    <text evidence="2">The sequence shown here is derived from an EMBL/GenBank/DDBJ whole genome shotgun (WGS) entry which is preliminary data.</text>
</comment>
<evidence type="ECO:0000259" key="1">
    <source>
        <dbReference type="Pfam" id="PF01636"/>
    </source>
</evidence>
<dbReference type="RefSeq" id="WP_290195280.1">
    <property type="nucleotide sequence ID" value="NZ_CP047654.1"/>
</dbReference>
<accession>A0ABU1ZYJ0</accession>